<evidence type="ECO:0000313" key="2">
    <source>
        <dbReference type="EMBL" id="ORX36847.1"/>
    </source>
</evidence>
<keyword evidence="1" id="KW-0812">Transmembrane</keyword>
<evidence type="ECO:0000256" key="1">
    <source>
        <dbReference type="SAM" id="Phobius"/>
    </source>
</evidence>
<dbReference type="GeneID" id="33554690"/>
<evidence type="ECO:0000313" key="3">
    <source>
        <dbReference type="Proteomes" id="UP000193218"/>
    </source>
</evidence>
<dbReference type="OrthoDB" id="2559670at2759"/>
<feature type="transmembrane region" description="Helical" evidence="1">
    <location>
        <begin position="185"/>
        <end position="204"/>
    </location>
</feature>
<evidence type="ECO:0008006" key="4">
    <source>
        <dbReference type="Google" id="ProtNLM"/>
    </source>
</evidence>
<reference evidence="2 3" key="1">
    <citation type="submission" date="2017-03" db="EMBL/GenBank/DDBJ databases">
        <title>Widespread Adenine N6-methylation of Active Genes in Fungi.</title>
        <authorList>
            <consortium name="DOE Joint Genome Institute"/>
            <person name="Mondo S.J."/>
            <person name="Dannebaum R.O."/>
            <person name="Kuo R.C."/>
            <person name="Louie K.B."/>
            <person name="Bewick A.J."/>
            <person name="Labutti K."/>
            <person name="Haridas S."/>
            <person name="Kuo A."/>
            <person name="Salamov A."/>
            <person name="Ahrendt S.R."/>
            <person name="Lau R."/>
            <person name="Bowen B.P."/>
            <person name="Lipzen A."/>
            <person name="Sullivan W."/>
            <person name="Andreopoulos W.B."/>
            <person name="Clum A."/>
            <person name="Lindquist E."/>
            <person name="Daum C."/>
            <person name="Northen T.R."/>
            <person name="Ramamoorthy G."/>
            <person name="Schmitz R.J."/>
            <person name="Gryganskyi A."/>
            <person name="Culley D."/>
            <person name="Magnuson J."/>
            <person name="James T.Y."/>
            <person name="O'Malley M.A."/>
            <person name="Stajich J.E."/>
            <person name="Spatafora J.W."/>
            <person name="Visel A."/>
            <person name="Grigoriev I.V."/>
        </authorList>
    </citation>
    <scope>NUCLEOTIDE SEQUENCE [LARGE SCALE GENOMIC DNA]</scope>
    <source>
        <strain evidence="2 3">NRRL Y-17943</strain>
    </source>
</reference>
<gene>
    <name evidence="2" type="ORF">BD324DRAFT_473117</name>
</gene>
<keyword evidence="3" id="KW-1185">Reference proteome</keyword>
<feature type="transmembrane region" description="Helical" evidence="1">
    <location>
        <begin position="142"/>
        <end position="165"/>
    </location>
</feature>
<dbReference type="AlphaFoldDB" id="A0A1Y1UH46"/>
<sequence>MPVPDRTVGLPIHLLYPIISSVLLAVASFSSADSVWYVSANTPTETIRFAAQNYCGYNVSNLQITDKLGCIYRGWQYQIPDGYFGFDLPTDISKNFSKVVVTSVVAFALVVVAGVHHAYFIRYSFRKMPEPNKDKLWSLAQLHFVSIVVVFLFTWIAFIAQATIIGNSVGGDPQRSAVAIYWGQSTWLVLAAAILHTGWGYEAVRWRAAMLK</sequence>
<organism evidence="2 3">
    <name type="scientific">Kockovaella imperatae</name>
    <dbReference type="NCBI Taxonomy" id="4999"/>
    <lineage>
        <taxon>Eukaryota</taxon>
        <taxon>Fungi</taxon>
        <taxon>Dikarya</taxon>
        <taxon>Basidiomycota</taxon>
        <taxon>Agaricomycotina</taxon>
        <taxon>Tremellomycetes</taxon>
        <taxon>Tremellales</taxon>
        <taxon>Cuniculitremaceae</taxon>
        <taxon>Kockovaella</taxon>
    </lineage>
</organism>
<name>A0A1Y1UH46_9TREE</name>
<comment type="caution">
    <text evidence="2">The sequence shown here is derived from an EMBL/GenBank/DDBJ whole genome shotgun (WGS) entry which is preliminary data.</text>
</comment>
<keyword evidence="1" id="KW-0472">Membrane</keyword>
<protein>
    <recommendedName>
        <fullName evidence="4">SUR7/PalI family-domain-containing protein</fullName>
    </recommendedName>
</protein>
<dbReference type="Proteomes" id="UP000193218">
    <property type="component" value="Unassembled WGS sequence"/>
</dbReference>
<feature type="transmembrane region" description="Helical" evidence="1">
    <location>
        <begin position="99"/>
        <end position="121"/>
    </location>
</feature>
<proteinExistence type="predicted"/>
<dbReference type="EMBL" id="NBSH01000007">
    <property type="protein sequence ID" value="ORX36847.1"/>
    <property type="molecule type" value="Genomic_DNA"/>
</dbReference>
<accession>A0A1Y1UH46</accession>
<dbReference type="RefSeq" id="XP_021870916.1">
    <property type="nucleotide sequence ID" value="XM_022012882.1"/>
</dbReference>
<dbReference type="InParanoid" id="A0A1Y1UH46"/>
<feature type="transmembrane region" description="Helical" evidence="1">
    <location>
        <begin position="12"/>
        <end position="32"/>
    </location>
</feature>
<keyword evidence="1" id="KW-1133">Transmembrane helix</keyword>